<evidence type="ECO:0000313" key="1">
    <source>
        <dbReference type="EMBL" id="AGH96604.1"/>
    </source>
</evidence>
<dbReference type="RefSeq" id="WP_015471094.1">
    <property type="nucleotide sequence ID" value="NC_020813.1"/>
</dbReference>
<dbReference type="KEGG" id="bex:A11Q_2388"/>
<proteinExistence type="predicted"/>
<dbReference type="AlphaFoldDB" id="M4VTS5"/>
<name>M4VTS5_9BACT</name>
<dbReference type="STRING" id="1184267.A11Q_2388"/>
<organism evidence="1 2">
    <name type="scientific">Pseudobdellovibrio exovorus JSS</name>
    <dbReference type="NCBI Taxonomy" id="1184267"/>
    <lineage>
        <taxon>Bacteria</taxon>
        <taxon>Pseudomonadati</taxon>
        <taxon>Bdellovibrionota</taxon>
        <taxon>Bdellovibrionia</taxon>
        <taxon>Bdellovibrionales</taxon>
        <taxon>Pseudobdellovibrionaceae</taxon>
        <taxon>Pseudobdellovibrio</taxon>
    </lineage>
</organism>
<keyword evidence="2" id="KW-1185">Reference proteome</keyword>
<dbReference type="PATRIC" id="fig|1184267.3.peg.2421"/>
<protein>
    <submittedName>
        <fullName evidence="1">Uncharacterized protein</fullName>
    </submittedName>
</protein>
<sequence>MRKAFSKKLLLAFLLSPILLGSILLSPLTSHAGHMVSCGGFLDNPNTERQFLFDFYQGATREAQSISISVGKPHQFVGTIVQVRQTKVSTGFLAHKEILSDAEGKFRLEWSAGLRSTDSTWKLTAKFPELGLVMDQQNIDCVGYY</sequence>
<evidence type="ECO:0000313" key="2">
    <source>
        <dbReference type="Proteomes" id="UP000012040"/>
    </source>
</evidence>
<gene>
    <name evidence="1" type="ORF">A11Q_2388</name>
</gene>
<dbReference type="EMBL" id="CP003537">
    <property type="protein sequence ID" value="AGH96604.1"/>
    <property type="molecule type" value="Genomic_DNA"/>
</dbReference>
<dbReference type="Proteomes" id="UP000012040">
    <property type="component" value="Chromosome"/>
</dbReference>
<accession>M4VTS5</accession>
<reference evidence="1 2" key="1">
    <citation type="journal article" date="2013" name="ISME J.">
        <title>By their genes ye shall know them: genomic signatures of predatory bacteria.</title>
        <authorList>
            <person name="Pasternak Z."/>
            <person name="Pietrokovski S."/>
            <person name="Rotem O."/>
            <person name="Gophna U."/>
            <person name="Lurie-Weinberger M.N."/>
            <person name="Jurkevitch E."/>
        </authorList>
    </citation>
    <scope>NUCLEOTIDE SEQUENCE [LARGE SCALE GENOMIC DNA]</scope>
    <source>
        <strain evidence="1 2">JSS</strain>
    </source>
</reference>
<dbReference type="HOGENOM" id="CLU_1783090_0_0_7"/>